<keyword evidence="7 11" id="KW-0560">Oxidoreductase</keyword>
<protein>
    <submittedName>
        <fullName evidence="12">Uncharacterized protein</fullName>
    </submittedName>
</protein>
<dbReference type="PANTHER" id="PTHR47947">
    <property type="entry name" value="CYTOCHROME P450 82C3-RELATED"/>
    <property type="match status" value="1"/>
</dbReference>
<comment type="cofactor">
    <cofactor evidence="10">
        <name>heme</name>
        <dbReference type="ChEBI" id="CHEBI:30413"/>
    </cofactor>
</comment>
<evidence type="ECO:0000256" key="1">
    <source>
        <dbReference type="ARBA" id="ARBA00004167"/>
    </source>
</evidence>
<evidence type="ECO:0000256" key="11">
    <source>
        <dbReference type="RuleBase" id="RU000461"/>
    </source>
</evidence>
<dbReference type="InterPro" id="IPR002403">
    <property type="entry name" value="Cyt_P450_E_grp-IV"/>
</dbReference>
<evidence type="ECO:0000313" key="13">
    <source>
        <dbReference type="Proteomes" id="UP001341281"/>
    </source>
</evidence>
<dbReference type="GO" id="GO:0004497">
    <property type="term" value="F:monooxygenase activity"/>
    <property type="evidence" value="ECO:0007669"/>
    <property type="project" value="UniProtKB-KW"/>
</dbReference>
<evidence type="ECO:0000256" key="10">
    <source>
        <dbReference type="PIRSR" id="PIRSR602403-1"/>
    </source>
</evidence>
<organism evidence="12 13">
    <name type="scientific">Paspalum notatum var. saurae</name>
    <dbReference type="NCBI Taxonomy" id="547442"/>
    <lineage>
        <taxon>Eukaryota</taxon>
        <taxon>Viridiplantae</taxon>
        <taxon>Streptophyta</taxon>
        <taxon>Embryophyta</taxon>
        <taxon>Tracheophyta</taxon>
        <taxon>Spermatophyta</taxon>
        <taxon>Magnoliopsida</taxon>
        <taxon>Liliopsida</taxon>
        <taxon>Poales</taxon>
        <taxon>Poaceae</taxon>
        <taxon>PACMAD clade</taxon>
        <taxon>Panicoideae</taxon>
        <taxon>Andropogonodae</taxon>
        <taxon>Paspaleae</taxon>
        <taxon>Paspalinae</taxon>
        <taxon>Paspalum</taxon>
    </lineage>
</organism>
<evidence type="ECO:0000256" key="4">
    <source>
        <dbReference type="ARBA" id="ARBA00022692"/>
    </source>
</evidence>
<keyword evidence="9" id="KW-0472">Membrane</keyword>
<proteinExistence type="inferred from homology"/>
<dbReference type="GO" id="GO:0016020">
    <property type="term" value="C:membrane"/>
    <property type="evidence" value="ECO:0007669"/>
    <property type="project" value="UniProtKB-SubCell"/>
</dbReference>
<dbReference type="GO" id="GO:0005506">
    <property type="term" value="F:iron ion binding"/>
    <property type="evidence" value="ECO:0007669"/>
    <property type="project" value="InterPro"/>
</dbReference>
<dbReference type="PANTHER" id="PTHR47947:SF62">
    <property type="entry name" value="CYTOCHROME P450, FAMILY 81, SUBFAMILY D, POLYPEPTIDE 5"/>
    <property type="match status" value="1"/>
</dbReference>
<dbReference type="SUPFAM" id="SSF48264">
    <property type="entry name" value="Cytochrome P450"/>
    <property type="match status" value="2"/>
</dbReference>
<evidence type="ECO:0000256" key="3">
    <source>
        <dbReference type="ARBA" id="ARBA00022617"/>
    </source>
</evidence>
<evidence type="ECO:0000256" key="2">
    <source>
        <dbReference type="ARBA" id="ARBA00010617"/>
    </source>
</evidence>
<dbReference type="InterPro" id="IPR001128">
    <property type="entry name" value="Cyt_P450"/>
</dbReference>
<evidence type="ECO:0000256" key="5">
    <source>
        <dbReference type="ARBA" id="ARBA00022723"/>
    </source>
</evidence>
<keyword evidence="4" id="KW-0812">Transmembrane</keyword>
<name>A0AAQ3U5N9_PASNO</name>
<keyword evidence="5 10" id="KW-0479">Metal-binding</keyword>
<comment type="similarity">
    <text evidence="2 11">Belongs to the cytochrome P450 family.</text>
</comment>
<evidence type="ECO:0000256" key="8">
    <source>
        <dbReference type="ARBA" id="ARBA00023004"/>
    </source>
</evidence>
<evidence type="ECO:0000256" key="9">
    <source>
        <dbReference type="ARBA" id="ARBA00023136"/>
    </source>
</evidence>
<evidence type="ECO:0000256" key="6">
    <source>
        <dbReference type="ARBA" id="ARBA00022989"/>
    </source>
</evidence>
<comment type="subcellular location">
    <subcellularLocation>
        <location evidence="1">Membrane</location>
        <topology evidence="1">Single-pass membrane protein</topology>
    </subcellularLocation>
</comment>
<dbReference type="GO" id="GO:0020037">
    <property type="term" value="F:heme binding"/>
    <property type="evidence" value="ECO:0007669"/>
    <property type="project" value="InterPro"/>
</dbReference>
<keyword evidence="13" id="KW-1185">Reference proteome</keyword>
<dbReference type="InterPro" id="IPR050651">
    <property type="entry name" value="Plant_Cytochrome_P450_Monoox"/>
</dbReference>
<evidence type="ECO:0000256" key="7">
    <source>
        <dbReference type="ARBA" id="ARBA00023002"/>
    </source>
</evidence>
<feature type="binding site" description="axial binding residue" evidence="10">
    <location>
        <position position="213"/>
    </location>
    <ligand>
        <name>heme</name>
        <dbReference type="ChEBI" id="CHEBI:30413"/>
    </ligand>
    <ligandPart>
        <name>Fe</name>
        <dbReference type="ChEBI" id="CHEBI:18248"/>
    </ligandPart>
</feature>
<keyword evidence="3 10" id="KW-0349">Heme</keyword>
<dbReference type="Proteomes" id="UP001341281">
    <property type="component" value="Chromosome 07"/>
</dbReference>
<dbReference type="Pfam" id="PF00067">
    <property type="entry name" value="p450"/>
    <property type="match status" value="1"/>
</dbReference>
<dbReference type="InterPro" id="IPR036396">
    <property type="entry name" value="Cyt_P450_sf"/>
</dbReference>
<dbReference type="PROSITE" id="PS00086">
    <property type="entry name" value="CYTOCHROME_P450"/>
    <property type="match status" value="1"/>
</dbReference>
<accession>A0AAQ3U5N9</accession>
<keyword evidence="11" id="KW-0503">Monooxygenase</keyword>
<dbReference type="Gene3D" id="1.10.630.10">
    <property type="entry name" value="Cytochrome P450"/>
    <property type="match status" value="2"/>
</dbReference>
<reference evidence="12 13" key="1">
    <citation type="submission" date="2024-02" db="EMBL/GenBank/DDBJ databases">
        <title>High-quality chromosome-scale genome assembly of Pensacola bahiagrass (Paspalum notatum Flugge var. saurae).</title>
        <authorList>
            <person name="Vega J.M."/>
            <person name="Podio M."/>
            <person name="Orjuela J."/>
            <person name="Siena L.A."/>
            <person name="Pessino S.C."/>
            <person name="Combes M.C."/>
            <person name="Mariac C."/>
            <person name="Albertini E."/>
            <person name="Pupilli F."/>
            <person name="Ortiz J.P.A."/>
            <person name="Leblanc O."/>
        </authorList>
    </citation>
    <scope>NUCLEOTIDE SEQUENCE [LARGE SCALE GENOMIC DNA]</scope>
    <source>
        <strain evidence="12">R1</strain>
        <tissue evidence="12">Leaf</tissue>
    </source>
</reference>
<keyword evidence="6" id="KW-1133">Transmembrane helix</keyword>
<dbReference type="EMBL" id="CP144751">
    <property type="protein sequence ID" value="WVZ85583.1"/>
    <property type="molecule type" value="Genomic_DNA"/>
</dbReference>
<dbReference type="InterPro" id="IPR017972">
    <property type="entry name" value="Cyt_P450_CS"/>
</dbReference>
<dbReference type="PRINTS" id="PR00465">
    <property type="entry name" value="EP450IV"/>
</dbReference>
<evidence type="ECO:0000313" key="12">
    <source>
        <dbReference type="EMBL" id="WVZ85583.1"/>
    </source>
</evidence>
<dbReference type="GO" id="GO:0016705">
    <property type="term" value="F:oxidoreductase activity, acting on paired donors, with incorporation or reduction of molecular oxygen"/>
    <property type="evidence" value="ECO:0007669"/>
    <property type="project" value="InterPro"/>
</dbReference>
<keyword evidence="8 10" id="KW-0408">Iron</keyword>
<sequence>MTWSWRCAKPACDPSARPPPPAREATAPVAGCARHRARRRGQHGSPLLSLRLGARRTLLVSAYAESVECFAARDAALAGRPRLLAGNILGYGYTDILWSSYGDHWRALREFFAAELLSTSCLAAHAVGRRAEVAALVVDRRRRIPCCYGDPAPQAVQVRDQRDAARAERTAPSAASTSLVAPDEFRPERFLVGGAVTTATVPMLPFGIGRRRCPGENLGTRLVSVALAALVQCFEWDVFEGCANDMTEGGGLSMPMATPLAAGFLYRY</sequence>
<dbReference type="AlphaFoldDB" id="A0AAQ3U5N9"/>
<gene>
    <name evidence="12" type="ORF">U9M48_032495</name>
</gene>